<protein>
    <submittedName>
        <fullName evidence="1">Sigma-70 family RNA polymerase sigma factor</fullName>
    </submittedName>
</protein>
<keyword evidence="2" id="KW-1185">Reference proteome</keyword>
<dbReference type="RefSeq" id="WP_116974111.1">
    <property type="nucleotide sequence ID" value="NZ_QPMM01000001.1"/>
</dbReference>
<dbReference type="Gene3D" id="1.10.1740.10">
    <property type="match status" value="1"/>
</dbReference>
<dbReference type="GO" id="GO:0003700">
    <property type="term" value="F:DNA-binding transcription factor activity"/>
    <property type="evidence" value="ECO:0007669"/>
    <property type="project" value="InterPro"/>
</dbReference>
<evidence type="ECO:0000313" key="2">
    <source>
        <dbReference type="Proteomes" id="UP000260644"/>
    </source>
</evidence>
<sequence>MQVQDNKQLEELYRLTMPQVARLVARLNGRPDTARDILHDAIIIYLEKQQNNTLPELKAASAYIIGIARVLCVRQFKQQISSIPLEWASEQVIPEDYFEPPPEQPVMEYLKTAGKKCMDLLKAFYYESRSISDITSIFHFRTLHSASVQKYKCLEKVRNHIKQTDYEERIG</sequence>
<proteinExistence type="predicted"/>
<dbReference type="EMBL" id="QPMM01000001">
    <property type="protein sequence ID" value="RFS26919.1"/>
    <property type="molecule type" value="Genomic_DNA"/>
</dbReference>
<comment type="caution">
    <text evidence="1">The sequence shown here is derived from an EMBL/GenBank/DDBJ whole genome shotgun (WGS) entry which is preliminary data.</text>
</comment>
<dbReference type="GO" id="GO:0006352">
    <property type="term" value="P:DNA-templated transcription initiation"/>
    <property type="evidence" value="ECO:0007669"/>
    <property type="project" value="InterPro"/>
</dbReference>
<dbReference type="InterPro" id="IPR013325">
    <property type="entry name" value="RNA_pol_sigma_r2"/>
</dbReference>
<reference evidence="1 2" key="1">
    <citation type="submission" date="2018-07" db="EMBL/GenBank/DDBJ databases">
        <title>Chitinophaga K2CV101002-2 sp. nov., isolated from a monsoon evergreen broad-leaved forest soil.</title>
        <authorList>
            <person name="Lv Y."/>
        </authorList>
    </citation>
    <scope>NUCLEOTIDE SEQUENCE [LARGE SCALE GENOMIC DNA]</scope>
    <source>
        <strain evidence="1 2">GDMCC 1.1288</strain>
    </source>
</reference>
<dbReference type="Proteomes" id="UP000260644">
    <property type="component" value="Unassembled WGS sequence"/>
</dbReference>
<evidence type="ECO:0000313" key="1">
    <source>
        <dbReference type="EMBL" id="RFS26919.1"/>
    </source>
</evidence>
<dbReference type="SUPFAM" id="SSF88946">
    <property type="entry name" value="Sigma2 domain of RNA polymerase sigma factors"/>
    <property type="match status" value="1"/>
</dbReference>
<organism evidence="1 2">
    <name type="scientific">Chitinophaga silvatica</name>
    <dbReference type="NCBI Taxonomy" id="2282649"/>
    <lineage>
        <taxon>Bacteria</taxon>
        <taxon>Pseudomonadati</taxon>
        <taxon>Bacteroidota</taxon>
        <taxon>Chitinophagia</taxon>
        <taxon>Chitinophagales</taxon>
        <taxon>Chitinophagaceae</taxon>
        <taxon>Chitinophaga</taxon>
    </lineage>
</organism>
<dbReference type="OrthoDB" id="1163416at2"/>
<dbReference type="AlphaFoldDB" id="A0A3E1YHQ0"/>
<gene>
    <name evidence="1" type="ORF">DVR12_03795</name>
</gene>
<name>A0A3E1YHQ0_9BACT</name>
<accession>A0A3E1YHQ0</accession>